<accession>A0AAV6PRJ9</accession>
<comment type="caution">
    <text evidence="2">The sequence shown here is derived from an EMBL/GenBank/DDBJ whole genome shotgun (WGS) entry which is preliminary data.</text>
</comment>
<dbReference type="EMBL" id="JAGKHQ010000087">
    <property type="protein sequence ID" value="KAG7473024.1"/>
    <property type="molecule type" value="Genomic_DNA"/>
</dbReference>
<protein>
    <recommendedName>
        <fullName evidence="4">Secreted protein</fullName>
    </recommendedName>
</protein>
<sequence>MLLLLLLLFFFFFFFSGLKGVRNRQRSRAAALPSLVRKSLSTRGGRWRRCSVIKLTAGTLALPKHCYPNCEPSAIINGFSCKRSSEPEQLRVRIHHIRTKTSTHLTNNHRSNLY</sequence>
<dbReference type="Proteomes" id="UP000693946">
    <property type="component" value="Unassembled WGS sequence"/>
</dbReference>
<name>A0AAV6PRJ9_SOLSE</name>
<reference evidence="2 3" key="1">
    <citation type="journal article" date="2021" name="Sci. Rep.">
        <title>Chromosome anchoring in Senegalese sole (Solea senegalensis) reveals sex-associated markers and genome rearrangements in flatfish.</title>
        <authorList>
            <person name="Guerrero-Cozar I."/>
            <person name="Gomez-Garrido J."/>
            <person name="Berbel C."/>
            <person name="Martinez-Blanch J.F."/>
            <person name="Alioto T."/>
            <person name="Claros M.G."/>
            <person name="Gagnaire P.A."/>
            <person name="Manchado M."/>
        </authorList>
    </citation>
    <scope>NUCLEOTIDE SEQUENCE [LARGE SCALE GENOMIC DNA]</scope>
    <source>
        <strain evidence="2">Sse05_10M</strain>
    </source>
</reference>
<keyword evidence="1" id="KW-0732">Signal</keyword>
<proteinExistence type="predicted"/>
<evidence type="ECO:0000313" key="2">
    <source>
        <dbReference type="EMBL" id="KAG7473024.1"/>
    </source>
</evidence>
<organism evidence="2 3">
    <name type="scientific">Solea senegalensis</name>
    <name type="common">Senegalese sole</name>
    <dbReference type="NCBI Taxonomy" id="28829"/>
    <lineage>
        <taxon>Eukaryota</taxon>
        <taxon>Metazoa</taxon>
        <taxon>Chordata</taxon>
        <taxon>Craniata</taxon>
        <taxon>Vertebrata</taxon>
        <taxon>Euteleostomi</taxon>
        <taxon>Actinopterygii</taxon>
        <taxon>Neopterygii</taxon>
        <taxon>Teleostei</taxon>
        <taxon>Neoteleostei</taxon>
        <taxon>Acanthomorphata</taxon>
        <taxon>Carangaria</taxon>
        <taxon>Pleuronectiformes</taxon>
        <taxon>Pleuronectoidei</taxon>
        <taxon>Soleidae</taxon>
        <taxon>Solea</taxon>
    </lineage>
</organism>
<feature type="chain" id="PRO_5043910736" description="Secreted protein" evidence="1">
    <location>
        <begin position="21"/>
        <end position="114"/>
    </location>
</feature>
<keyword evidence="3" id="KW-1185">Reference proteome</keyword>
<evidence type="ECO:0000256" key="1">
    <source>
        <dbReference type="SAM" id="SignalP"/>
    </source>
</evidence>
<feature type="signal peptide" evidence="1">
    <location>
        <begin position="1"/>
        <end position="20"/>
    </location>
</feature>
<dbReference type="AlphaFoldDB" id="A0AAV6PRJ9"/>
<gene>
    <name evidence="2" type="ORF">JOB18_049108</name>
</gene>
<evidence type="ECO:0008006" key="4">
    <source>
        <dbReference type="Google" id="ProtNLM"/>
    </source>
</evidence>
<evidence type="ECO:0000313" key="3">
    <source>
        <dbReference type="Proteomes" id="UP000693946"/>
    </source>
</evidence>